<feature type="region of interest" description="Disordered" evidence="1">
    <location>
        <begin position="1"/>
        <end position="111"/>
    </location>
</feature>
<dbReference type="Proteomes" id="UP000028545">
    <property type="component" value="Unassembled WGS sequence"/>
</dbReference>
<keyword evidence="4" id="KW-1185">Reference proteome</keyword>
<keyword evidence="2" id="KW-0812">Transmembrane</keyword>
<dbReference type="RefSeq" id="XP_016645576.1">
    <property type="nucleotide sequence ID" value="XM_016784819.1"/>
</dbReference>
<dbReference type="InterPro" id="IPR039454">
    <property type="entry name" value="OM14"/>
</dbReference>
<feature type="compositionally biased region" description="Polar residues" evidence="1">
    <location>
        <begin position="41"/>
        <end position="58"/>
    </location>
</feature>
<evidence type="ECO:0000256" key="2">
    <source>
        <dbReference type="SAM" id="Phobius"/>
    </source>
</evidence>
<accession>A0A084GEL5</accession>
<sequence>MMSYAEVAAKGPKQTAEEAAAPALPYLSTEDTTTTTEATTPSVHTISSTDLASSQASASAREGPIPSSSPDPNVTTSSFADLAASTEPHHSHSHNHHHSGSSKKRHAKEAAKKIANYGDGTPLALANLSLVVGFSAVLGFKAWDLYERGQLGWKELGIGAGIVGVVGAAEAVIGRYLYEEHLKKK</sequence>
<dbReference type="AlphaFoldDB" id="A0A084GEL5"/>
<keyword evidence="2" id="KW-1133">Transmembrane helix</keyword>
<dbReference type="GO" id="GO:1990593">
    <property type="term" value="F:nascent polypeptide-associated complex binding"/>
    <property type="evidence" value="ECO:0007669"/>
    <property type="project" value="InterPro"/>
</dbReference>
<organism evidence="3 4">
    <name type="scientific">Pseudallescheria apiosperma</name>
    <name type="common">Scedosporium apiospermum</name>
    <dbReference type="NCBI Taxonomy" id="563466"/>
    <lineage>
        <taxon>Eukaryota</taxon>
        <taxon>Fungi</taxon>
        <taxon>Dikarya</taxon>
        <taxon>Ascomycota</taxon>
        <taxon>Pezizomycotina</taxon>
        <taxon>Sordariomycetes</taxon>
        <taxon>Hypocreomycetidae</taxon>
        <taxon>Microascales</taxon>
        <taxon>Microascaceae</taxon>
        <taxon>Scedosporium</taxon>
    </lineage>
</organism>
<protein>
    <submittedName>
        <fullName evidence="3">Uncharacterized protein</fullName>
    </submittedName>
</protein>
<reference evidence="3 4" key="1">
    <citation type="journal article" date="2014" name="Genome Announc.">
        <title>Draft genome sequence of the pathogenic fungus Scedosporium apiospermum.</title>
        <authorList>
            <person name="Vandeputte P."/>
            <person name="Ghamrawi S."/>
            <person name="Rechenmann M."/>
            <person name="Iltis A."/>
            <person name="Giraud S."/>
            <person name="Fleury M."/>
            <person name="Thornton C."/>
            <person name="Delhaes L."/>
            <person name="Meyer W."/>
            <person name="Papon N."/>
            <person name="Bouchara J.P."/>
        </authorList>
    </citation>
    <scope>NUCLEOTIDE SEQUENCE [LARGE SCALE GENOMIC DNA]</scope>
    <source>
        <strain evidence="3 4">IHEM 14462</strain>
    </source>
</reference>
<proteinExistence type="predicted"/>
<dbReference type="PANTHER" id="PTHR38402:SF1">
    <property type="entry name" value="MITOCHONDRIAL OUTER MEMBRANE PROTEIN OM14"/>
    <property type="match status" value="1"/>
</dbReference>
<feature type="compositionally biased region" description="Low complexity" evidence="1">
    <location>
        <begin position="17"/>
        <end position="40"/>
    </location>
</feature>
<keyword evidence="2" id="KW-0472">Membrane</keyword>
<dbReference type="GO" id="GO:0005741">
    <property type="term" value="C:mitochondrial outer membrane"/>
    <property type="evidence" value="ECO:0007669"/>
    <property type="project" value="InterPro"/>
</dbReference>
<dbReference type="GeneID" id="27720656"/>
<dbReference type="OrthoDB" id="20198at2759"/>
<feature type="compositionally biased region" description="Polar residues" evidence="1">
    <location>
        <begin position="66"/>
        <end position="79"/>
    </location>
</feature>
<dbReference type="VEuPathDB" id="FungiDB:SAPIO_CDS1584"/>
<evidence type="ECO:0000256" key="1">
    <source>
        <dbReference type="SAM" id="MobiDB-lite"/>
    </source>
</evidence>
<name>A0A084GEL5_PSEDA</name>
<dbReference type="PANTHER" id="PTHR38402">
    <property type="entry name" value="MITOCHONDRIAL OUTER MEMBRANE PROTEIN OM14"/>
    <property type="match status" value="1"/>
</dbReference>
<dbReference type="OMA" id="ARSADNW"/>
<comment type="caution">
    <text evidence="3">The sequence shown here is derived from an EMBL/GenBank/DDBJ whole genome shotgun (WGS) entry which is preliminary data.</text>
</comment>
<dbReference type="KEGG" id="sapo:SAPIO_CDS1584"/>
<feature type="transmembrane region" description="Helical" evidence="2">
    <location>
        <begin position="114"/>
        <end position="138"/>
    </location>
</feature>
<feature type="compositionally biased region" description="Basic residues" evidence="1">
    <location>
        <begin position="91"/>
        <end position="107"/>
    </location>
</feature>
<gene>
    <name evidence="3" type="ORF">SAPIO_CDS1584</name>
</gene>
<evidence type="ECO:0000313" key="4">
    <source>
        <dbReference type="Proteomes" id="UP000028545"/>
    </source>
</evidence>
<feature type="transmembrane region" description="Helical" evidence="2">
    <location>
        <begin position="158"/>
        <end position="178"/>
    </location>
</feature>
<dbReference type="EMBL" id="JOWA01000066">
    <property type="protein sequence ID" value="KEZ45777.1"/>
    <property type="molecule type" value="Genomic_DNA"/>
</dbReference>
<dbReference type="HOGENOM" id="CLU_100298_0_0_1"/>
<dbReference type="GO" id="GO:0006626">
    <property type="term" value="P:protein targeting to mitochondrion"/>
    <property type="evidence" value="ECO:0007669"/>
    <property type="project" value="TreeGrafter"/>
</dbReference>
<evidence type="ECO:0000313" key="3">
    <source>
        <dbReference type="EMBL" id="KEZ45777.1"/>
    </source>
</evidence>